<proteinExistence type="inferred from homology"/>
<gene>
    <name evidence="5" type="ORF">DFR67_106307</name>
</gene>
<feature type="signal peptide" evidence="3">
    <location>
        <begin position="1"/>
        <end position="22"/>
    </location>
</feature>
<protein>
    <submittedName>
        <fullName evidence="5">Phosphonate transport system substrate-binding protein</fullName>
    </submittedName>
</protein>
<dbReference type="Proteomes" id="UP000247591">
    <property type="component" value="Unassembled WGS sequence"/>
</dbReference>
<dbReference type="Pfam" id="PF12974">
    <property type="entry name" value="Phosphonate-bd"/>
    <property type="match status" value="1"/>
</dbReference>
<accession>A0A318RN79</accession>
<feature type="domain" description="Solute-binding protein family 3/N-terminal" evidence="4">
    <location>
        <begin position="41"/>
        <end position="274"/>
    </location>
</feature>
<sequence length="305" mass="31433">MSIKTRHVAALLAAIASTVALTACGDDGNDTASSPTCPNGKIRFGVEPFEDPAKLTPAFQVVGEALSEKLNCPVEVTVVDSYSAEVLAMRNGQLELGVFGPLGYVFASQQADARPLASFGTADGQLSTYTAGIWVPNDSPIKSIADLRGKSLALSEPGSTSGDALPQMALRDNGLQDSDLDITYAGGHPEALLALSNGKVDAAEINSQQLATSTGEGAFDTSKFRQIWTSDPIPNDPITVAGATSPEFQKAVSDALLTLPPEAVAKAGALLDVDPAGPLLAVDQSTYQPLFDLASTLGLTAEDAG</sequence>
<dbReference type="EMBL" id="QJSP01000006">
    <property type="protein sequence ID" value="PYE17603.1"/>
    <property type="molecule type" value="Genomic_DNA"/>
</dbReference>
<dbReference type="SMART" id="SM00062">
    <property type="entry name" value="PBPb"/>
    <property type="match status" value="1"/>
</dbReference>
<dbReference type="CDD" id="cd01071">
    <property type="entry name" value="PBP2_PhnD_like"/>
    <property type="match status" value="1"/>
</dbReference>
<evidence type="ECO:0000256" key="2">
    <source>
        <dbReference type="ARBA" id="ARBA00022729"/>
    </source>
</evidence>
<reference evidence="5 6" key="1">
    <citation type="submission" date="2018-06" db="EMBL/GenBank/DDBJ databases">
        <title>Genomic Encyclopedia of Type Strains, Phase IV (KMG-IV): sequencing the most valuable type-strain genomes for metagenomic binning, comparative biology and taxonomic classification.</title>
        <authorList>
            <person name="Goeker M."/>
        </authorList>
    </citation>
    <scope>NUCLEOTIDE SEQUENCE [LARGE SCALE GENOMIC DNA]</scope>
    <source>
        <strain evidence="5 6">DSM 45521</strain>
    </source>
</reference>
<dbReference type="NCBIfam" id="TIGR01098">
    <property type="entry name" value="3A0109s03R"/>
    <property type="match status" value="1"/>
</dbReference>
<dbReference type="InterPro" id="IPR005770">
    <property type="entry name" value="PhnD"/>
</dbReference>
<dbReference type="GO" id="GO:0055085">
    <property type="term" value="P:transmembrane transport"/>
    <property type="evidence" value="ECO:0007669"/>
    <property type="project" value="InterPro"/>
</dbReference>
<evidence type="ECO:0000256" key="3">
    <source>
        <dbReference type="SAM" id="SignalP"/>
    </source>
</evidence>
<comment type="similarity">
    <text evidence="1">Belongs to the phosphate/phosphite/phosphonate binding protein family.</text>
</comment>
<dbReference type="PANTHER" id="PTHR35841">
    <property type="entry name" value="PHOSPHONATES-BINDING PERIPLASMIC PROTEIN"/>
    <property type="match status" value="1"/>
</dbReference>
<evidence type="ECO:0000259" key="4">
    <source>
        <dbReference type="SMART" id="SM00062"/>
    </source>
</evidence>
<dbReference type="PANTHER" id="PTHR35841:SF1">
    <property type="entry name" value="PHOSPHONATES-BINDING PERIPLASMIC PROTEIN"/>
    <property type="match status" value="1"/>
</dbReference>
<organism evidence="5 6">
    <name type="scientific">Williamsia limnetica</name>
    <dbReference type="NCBI Taxonomy" id="882452"/>
    <lineage>
        <taxon>Bacteria</taxon>
        <taxon>Bacillati</taxon>
        <taxon>Actinomycetota</taxon>
        <taxon>Actinomycetes</taxon>
        <taxon>Mycobacteriales</taxon>
        <taxon>Nocardiaceae</taxon>
        <taxon>Williamsia</taxon>
    </lineage>
</organism>
<dbReference type="AlphaFoldDB" id="A0A318RN79"/>
<feature type="chain" id="PRO_5038599194" evidence="3">
    <location>
        <begin position="23"/>
        <end position="305"/>
    </location>
</feature>
<dbReference type="OrthoDB" id="9764656at2"/>
<evidence type="ECO:0000313" key="6">
    <source>
        <dbReference type="Proteomes" id="UP000247591"/>
    </source>
</evidence>
<evidence type="ECO:0000256" key="1">
    <source>
        <dbReference type="ARBA" id="ARBA00007162"/>
    </source>
</evidence>
<evidence type="ECO:0000313" key="5">
    <source>
        <dbReference type="EMBL" id="PYE17603.1"/>
    </source>
</evidence>
<keyword evidence="2 3" id="KW-0732">Signal</keyword>
<dbReference type="GO" id="GO:0043190">
    <property type="term" value="C:ATP-binding cassette (ABC) transporter complex"/>
    <property type="evidence" value="ECO:0007669"/>
    <property type="project" value="InterPro"/>
</dbReference>
<comment type="caution">
    <text evidence="5">The sequence shown here is derived from an EMBL/GenBank/DDBJ whole genome shotgun (WGS) entry which is preliminary data.</text>
</comment>
<dbReference type="PROSITE" id="PS51257">
    <property type="entry name" value="PROKAR_LIPOPROTEIN"/>
    <property type="match status" value="1"/>
</dbReference>
<name>A0A318RN79_WILLI</name>
<keyword evidence="6" id="KW-1185">Reference proteome</keyword>
<dbReference type="InterPro" id="IPR001638">
    <property type="entry name" value="Solute-binding_3/MltF_N"/>
</dbReference>
<dbReference type="Gene3D" id="3.40.190.10">
    <property type="entry name" value="Periplasmic binding protein-like II"/>
    <property type="match status" value="2"/>
</dbReference>
<dbReference type="RefSeq" id="WP_110469820.1">
    <property type="nucleotide sequence ID" value="NZ_QJSP01000006.1"/>
</dbReference>
<dbReference type="SUPFAM" id="SSF53850">
    <property type="entry name" value="Periplasmic binding protein-like II"/>
    <property type="match status" value="1"/>
</dbReference>